<accession>A0A075HV09</accession>
<feature type="transmembrane region" description="Helical" evidence="1">
    <location>
        <begin position="254"/>
        <end position="274"/>
    </location>
</feature>
<feature type="transmembrane region" description="Helical" evidence="1">
    <location>
        <begin position="131"/>
        <end position="154"/>
    </location>
</feature>
<feature type="transmembrane region" description="Helical" evidence="1">
    <location>
        <begin position="182"/>
        <end position="204"/>
    </location>
</feature>
<feature type="transmembrane region" description="Helical" evidence="1">
    <location>
        <begin position="89"/>
        <end position="111"/>
    </location>
</feature>
<evidence type="ECO:0000256" key="1">
    <source>
        <dbReference type="SAM" id="Phobius"/>
    </source>
</evidence>
<protein>
    <submittedName>
        <fullName evidence="2">Uncharacterized protein</fullName>
    </submittedName>
</protein>
<dbReference type="GO" id="GO:0005886">
    <property type="term" value="C:plasma membrane"/>
    <property type="evidence" value="ECO:0007669"/>
    <property type="project" value="UniProtKB-SubCell"/>
</dbReference>
<dbReference type="GO" id="GO:0140359">
    <property type="term" value="F:ABC-type transporter activity"/>
    <property type="evidence" value="ECO:0007669"/>
    <property type="project" value="InterPro"/>
</dbReference>
<proteinExistence type="predicted"/>
<dbReference type="Pfam" id="PF12679">
    <property type="entry name" value="ABC2_membrane_2"/>
    <property type="match status" value="1"/>
</dbReference>
<evidence type="ECO:0000313" key="2">
    <source>
        <dbReference type="EMBL" id="AIF19559.1"/>
    </source>
</evidence>
<name>A0A075HV09_9EURY</name>
<keyword evidence="1" id="KW-0812">Transmembrane</keyword>
<reference evidence="2" key="1">
    <citation type="journal article" date="2014" name="Genome Biol. Evol.">
        <title>Pangenome evidence for extensive interdomain horizontal transfer affecting lineage core and shell genes in uncultured planktonic thaumarchaeota and euryarchaeota.</title>
        <authorList>
            <person name="Deschamps P."/>
            <person name="Zivanovic Y."/>
            <person name="Moreira D."/>
            <person name="Rodriguez-Valera F."/>
            <person name="Lopez-Garcia P."/>
        </authorList>
    </citation>
    <scope>NUCLEOTIDE SEQUENCE</scope>
</reference>
<sequence length="340" mass="38053">MSLPEEELNIDGVKTRMEVAYGAGDGDEDAKAIVAKSEAHVGTLFEQTYRPWDGELGPRWVRNYAIFRHHVYGLFRGTGHRHYHPMVKLTIFVILLYSLLPVLMLFLASLSTDGFMSDVFSRLWGINRYNLWGQVLGYFPRNLCCWPMLTALVVGGMISDDRKFGTSAIYFSRPVTRTDYTVMKYISVAVVLGFVIVLSYFVYYTSAIVFNGEGWAYLVDTLPMFLGGLIAGILVVITYTSIGLALSSISQSRFFAAIAFLGVIYGTKLLALLIESQFDTSILYVLSPYDSLAHIGQWLLGIEPNYDHPLAFSLVSMLLYNASAIALLTFRVGTLEVTRE</sequence>
<dbReference type="AlphaFoldDB" id="A0A075HV09"/>
<feature type="transmembrane region" description="Helical" evidence="1">
    <location>
        <begin position="310"/>
        <end position="330"/>
    </location>
</feature>
<keyword evidence="1" id="KW-0472">Membrane</keyword>
<feature type="transmembrane region" description="Helical" evidence="1">
    <location>
        <begin position="224"/>
        <end position="247"/>
    </location>
</feature>
<organism evidence="2">
    <name type="scientific">uncultured marine group II/III euryarchaeote KM3_87_C01</name>
    <dbReference type="NCBI Taxonomy" id="1456531"/>
    <lineage>
        <taxon>Archaea</taxon>
        <taxon>Methanobacteriati</taxon>
        <taxon>Methanobacteriota</taxon>
        <taxon>environmental samples</taxon>
    </lineage>
</organism>
<keyword evidence="1" id="KW-1133">Transmembrane helix</keyword>
<dbReference type="EMBL" id="KF901141">
    <property type="protein sequence ID" value="AIF19559.1"/>
    <property type="molecule type" value="Genomic_DNA"/>
</dbReference>